<dbReference type="SUPFAM" id="SSF48452">
    <property type="entry name" value="TPR-like"/>
    <property type="match status" value="1"/>
</dbReference>
<organism evidence="2 3">
    <name type="scientific">Sphingobacterium lactis</name>
    <dbReference type="NCBI Taxonomy" id="797291"/>
    <lineage>
        <taxon>Bacteria</taxon>
        <taxon>Pseudomonadati</taxon>
        <taxon>Bacteroidota</taxon>
        <taxon>Sphingobacteriia</taxon>
        <taxon>Sphingobacteriales</taxon>
        <taxon>Sphingobacteriaceae</taxon>
        <taxon>Sphingobacterium</taxon>
    </lineage>
</organism>
<accession>A0A1H5VSX5</accession>
<sequence length="368" mass="41707">MIDKVRAIVALSFVFSSFGLMAQNQDKPLDPAGYVTKYNPAFAGIGPKVYVLPPPRTKEEELVDFYKEKKGFYDSIARQLDFQSAVDDYKFTTNASFLRKNYNPFPTSDQDWNALMTKTEQSNNNALVAGLANEYAYSLLQKGDINKTLAVLTRGLNAAQASGSGEKMALEHNLANAYLLSGNLNEASRMQESFLKKAVDNRESIDQANTLVRIALVQAYTKSYKAAENTIIRKAIPIYNKTKNHAGKVFALLSLSRIYQLQNKHTEAQWFLIQARDLANSRNLEKDLPEIEFMLAYSKYVQENYKVAVAEFEKARTLAENENNKVLKLAIHDKLGDIYLRLGNFKEAEKELASYWQLRRELFQSSEG</sequence>
<dbReference type="InterPro" id="IPR011990">
    <property type="entry name" value="TPR-like_helical_dom_sf"/>
</dbReference>
<dbReference type="Proteomes" id="UP000236731">
    <property type="component" value="Unassembled WGS sequence"/>
</dbReference>
<dbReference type="EMBL" id="FNUT01000003">
    <property type="protein sequence ID" value="SEF90078.1"/>
    <property type="molecule type" value="Genomic_DNA"/>
</dbReference>
<keyword evidence="1" id="KW-0732">Signal</keyword>
<dbReference type="Gene3D" id="1.25.40.10">
    <property type="entry name" value="Tetratricopeptide repeat domain"/>
    <property type="match status" value="2"/>
</dbReference>
<feature type="signal peptide" evidence="1">
    <location>
        <begin position="1"/>
        <end position="22"/>
    </location>
</feature>
<name>A0A1H5VSX5_9SPHI</name>
<evidence type="ECO:0000313" key="3">
    <source>
        <dbReference type="Proteomes" id="UP000236731"/>
    </source>
</evidence>
<gene>
    <name evidence="2" type="ORF">SAMN05421877_103217</name>
</gene>
<dbReference type="RefSeq" id="WP_103905582.1">
    <property type="nucleotide sequence ID" value="NZ_CP049246.1"/>
</dbReference>
<dbReference type="AlphaFoldDB" id="A0A1H5VSX5"/>
<reference evidence="3" key="1">
    <citation type="submission" date="2016-10" db="EMBL/GenBank/DDBJ databases">
        <authorList>
            <person name="Varghese N."/>
            <person name="Submissions S."/>
        </authorList>
    </citation>
    <scope>NUCLEOTIDE SEQUENCE [LARGE SCALE GENOMIC DNA]</scope>
    <source>
        <strain evidence="3">DSM 22361</strain>
    </source>
</reference>
<evidence type="ECO:0008006" key="4">
    <source>
        <dbReference type="Google" id="ProtNLM"/>
    </source>
</evidence>
<dbReference type="OrthoDB" id="789253at2"/>
<evidence type="ECO:0000313" key="2">
    <source>
        <dbReference type="EMBL" id="SEF90078.1"/>
    </source>
</evidence>
<protein>
    <recommendedName>
        <fullName evidence="4">Tetratricopeptide repeat-containing protein</fullName>
    </recommendedName>
</protein>
<keyword evidence="3" id="KW-1185">Reference proteome</keyword>
<proteinExistence type="predicted"/>
<evidence type="ECO:0000256" key="1">
    <source>
        <dbReference type="SAM" id="SignalP"/>
    </source>
</evidence>
<feature type="chain" id="PRO_5009287564" description="Tetratricopeptide repeat-containing protein" evidence="1">
    <location>
        <begin position="23"/>
        <end position="368"/>
    </location>
</feature>